<feature type="region of interest" description="Disordered" evidence="6">
    <location>
        <begin position="248"/>
        <end position="331"/>
    </location>
</feature>
<dbReference type="PROSITE" id="PS00109">
    <property type="entry name" value="PROTEIN_KINASE_TYR"/>
    <property type="match status" value="1"/>
</dbReference>
<dbReference type="Proteomes" id="UP001230188">
    <property type="component" value="Unassembled WGS sequence"/>
</dbReference>
<feature type="region of interest" description="Disordered" evidence="6">
    <location>
        <begin position="988"/>
        <end position="1008"/>
    </location>
</feature>
<keyword evidence="2" id="KW-0808">Transferase</keyword>
<dbReference type="PROSITE" id="PS50011">
    <property type="entry name" value="PROTEIN_KINASE_DOM"/>
    <property type="match status" value="1"/>
</dbReference>
<feature type="compositionally biased region" description="Low complexity" evidence="6">
    <location>
        <begin position="303"/>
        <end position="318"/>
    </location>
</feature>
<accession>A0AAD7UM62</accession>
<dbReference type="GO" id="GO:0005524">
    <property type="term" value="F:ATP binding"/>
    <property type="evidence" value="ECO:0007669"/>
    <property type="project" value="UniProtKB-KW"/>
</dbReference>
<evidence type="ECO:0000259" key="7">
    <source>
        <dbReference type="PROSITE" id="PS50011"/>
    </source>
</evidence>
<feature type="domain" description="Protein kinase" evidence="7">
    <location>
        <begin position="1105"/>
        <end position="1383"/>
    </location>
</feature>
<feature type="compositionally biased region" description="Basic and acidic residues" evidence="6">
    <location>
        <begin position="827"/>
        <end position="844"/>
    </location>
</feature>
<dbReference type="SUPFAM" id="SSF56112">
    <property type="entry name" value="Protein kinase-like (PK-like)"/>
    <property type="match status" value="1"/>
</dbReference>
<dbReference type="InterPro" id="IPR050660">
    <property type="entry name" value="NEK_Ser/Thr_kinase"/>
</dbReference>
<dbReference type="CDD" id="cd04508">
    <property type="entry name" value="Tudor_SF"/>
    <property type="match status" value="1"/>
</dbReference>
<dbReference type="EMBL" id="JAQMWT010000084">
    <property type="protein sequence ID" value="KAJ8611037.1"/>
    <property type="molecule type" value="Genomic_DNA"/>
</dbReference>
<evidence type="ECO:0000256" key="3">
    <source>
        <dbReference type="ARBA" id="ARBA00022741"/>
    </source>
</evidence>
<dbReference type="InterPro" id="IPR008266">
    <property type="entry name" value="Tyr_kinase_AS"/>
</dbReference>
<organism evidence="8 9">
    <name type="scientific">Chrysophaeum taylorii</name>
    <dbReference type="NCBI Taxonomy" id="2483200"/>
    <lineage>
        <taxon>Eukaryota</taxon>
        <taxon>Sar</taxon>
        <taxon>Stramenopiles</taxon>
        <taxon>Ochrophyta</taxon>
        <taxon>Pelagophyceae</taxon>
        <taxon>Pelagomonadales</taxon>
        <taxon>Pelagomonadaceae</taxon>
        <taxon>Chrysophaeum</taxon>
    </lineage>
</organism>
<protein>
    <recommendedName>
        <fullName evidence="1">non-specific serine/threonine protein kinase</fullName>
        <ecNumber evidence="1">2.7.11.1</ecNumber>
    </recommendedName>
</protein>
<comment type="caution">
    <text evidence="8">The sequence shown here is derived from an EMBL/GenBank/DDBJ whole genome shotgun (WGS) entry which is preliminary data.</text>
</comment>
<evidence type="ECO:0000313" key="9">
    <source>
        <dbReference type="Proteomes" id="UP001230188"/>
    </source>
</evidence>
<reference evidence="8" key="1">
    <citation type="submission" date="2023-01" db="EMBL/GenBank/DDBJ databases">
        <title>Metagenome sequencing of chrysophaentin producing Chrysophaeum taylorii.</title>
        <authorList>
            <person name="Davison J."/>
            <person name="Bewley C."/>
        </authorList>
    </citation>
    <scope>NUCLEOTIDE SEQUENCE</scope>
    <source>
        <strain evidence="8">NIES-1699</strain>
    </source>
</reference>
<evidence type="ECO:0000313" key="8">
    <source>
        <dbReference type="EMBL" id="KAJ8611037.1"/>
    </source>
</evidence>
<feature type="region of interest" description="Disordered" evidence="6">
    <location>
        <begin position="197"/>
        <end position="229"/>
    </location>
</feature>
<evidence type="ECO:0000256" key="5">
    <source>
        <dbReference type="ARBA" id="ARBA00022840"/>
    </source>
</evidence>
<dbReference type="GO" id="GO:0005634">
    <property type="term" value="C:nucleus"/>
    <property type="evidence" value="ECO:0007669"/>
    <property type="project" value="TreeGrafter"/>
</dbReference>
<keyword evidence="5" id="KW-0067">ATP-binding</keyword>
<evidence type="ECO:0000256" key="2">
    <source>
        <dbReference type="ARBA" id="ARBA00022679"/>
    </source>
</evidence>
<feature type="region of interest" description="Disordered" evidence="6">
    <location>
        <begin position="819"/>
        <end position="857"/>
    </location>
</feature>
<dbReference type="GO" id="GO:0005813">
    <property type="term" value="C:centrosome"/>
    <property type="evidence" value="ECO:0007669"/>
    <property type="project" value="TreeGrafter"/>
</dbReference>
<dbReference type="Gene3D" id="1.10.510.10">
    <property type="entry name" value="Transferase(Phosphotransferase) domain 1"/>
    <property type="match status" value="1"/>
</dbReference>
<dbReference type="InterPro" id="IPR000719">
    <property type="entry name" value="Prot_kinase_dom"/>
</dbReference>
<evidence type="ECO:0000256" key="4">
    <source>
        <dbReference type="ARBA" id="ARBA00022777"/>
    </source>
</evidence>
<keyword evidence="3" id="KW-0547">Nucleotide-binding</keyword>
<dbReference type="PANTHER" id="PTHR43671:SF13">
    <property type="entry name" value="SERINE_THREONINE-PROTEIN KINASE NEK2"/>
    <property type="match status" value="1"/>
</dbReference>
<proteinExistence type="predicted"/>
<name>A0AAD7UM62_9STRA</name>
<evidence type="ECO:0000256" key="6">
    <source>
        <dbReference type="SAM" id="MobiDB-lite"/>
    </source>
</evidence>
<dbReference type="InterPro" id="IPR011009">
    <property type="entry name" value="Kinase-like_dom_sf"/>
</dbReference>
<gene>
    <name evidence="8" type="ORF">CTAYLR_007065</name>
</gene>
<sequence length="1386" mass="150454">MVTIVLRDDDHNKDIIKRRGDVVVCIRRRHGQEPRVQLKRLGLCAVVEGVADDHYACELSPRSFETLTEEMADERTDDCSQILYTQKNAKRPTLLSRLAGALSRPKKTAVIPAPDERDEFFKNLGNRNEIKRMMSDSTTMQEQFPAAFAAKLEHDDGDGVLLLEIASELLAKFPRARAAFDAKAARAIVDCISKHGSKAKLPPERPTTSDVTPPPGISSSCEDDSKATHHHQLLPSLRLAGLSITPRRRIHTVGPRGASCKHRLVASPPRHDIVGRRNSGQRAVVRALSRSDDVAADGPTERAPPSSARPVAPSAPQQDAPPDPSSVVVVDDDDDANLETSVRFIEGHGTSRTSVAVRRPGAAPREIPSAWLDLAWQHLGTVLPSERRKVDTIDLGTDDDEGARRKIELGCRVIEAGLNDSVAPLAIRFACVACARAESSRWCKRLLDAAALALHPDAPISAVSDAIMRACGELARSDDTAPRRAAERAAHVRTFSDAVERQQTRADGYRETVVVKIAAELLGDIAECVVIERESVAIHARAVALLLQLFDAPLATSVEVGTAAAVVDAIVHHKKNDDDDDKIAKLIGQYVEWCLEIDEVDDKVTAIALQRQSLRALHGWLSLTRSALRSTPAAGRLLSALVRATLGGRHKGIGAPIVFLAASLDAEREDDNNDLVEEALWPTTLALLTTASDFAHLAPTLVPLHVEALRDALETAQETSLCERRAQRATLHLRSLLALAAHADPADVVDAFRYCEAVPFLLKLLKPPSRPRKQQQQQHHHFDLGDDVLGYTSANNDKWRWFPAVVAAVNVDGSFDVEFSSGSRETVPPDHVRRRRSLDQRAKQPLEPPRVSTTTSYYEEESSGEAWCVEIPSSYAPSANESRSSSVRPRIGRIDVRATTARVSDGGGGVAAMGESLSCLAIASSPRAMDADDDDDDDAPSTIALGDDEIHELCVTLLLCLSVGRASAGGELEPCFCATFPFTPVGRARRSARSPVEDSSRGRPTLTARSLSARSALLSARSDETAQLLDVGNGGTLGFHVLDSLHRHFNYGDRERRCRAARVVPRVLHRLDAWGSRLRAAGTKRLLRLVCDDAAPDPAVLEACLQAATVVGRGRFGTVVALDDRRAAKLVPRERSDKDRSVAHDLYREITALERLSPSSATAALVDYGVRRDCYVLVLERCAGGTLAEWRHGRPATPTDADARGYMSVFARVARCVARIAQANIVHLDLTCDNVLLRSDPLENACDAAVCVGDFGEARILGNGAMSQGASLLRAHGTECIQPPEVIRGARHQLAAPVGPPADVWALGCLLYELFCGTKLFEAMAATDWPRFFVTLVTSADPLPPPDLPIPERARNVVAAALQRDPTKRPLAVDLARMSDNSLSLR</sequence>
<dbReference type="PANTHER" id="PTHR43671">
    <property type="entry name" value="SERINE/THREONINE-PROTEIN KINASE NEK"/>
    <property type="match status" value="1"/>
</dbReference>
<dbReference type="GO" id="GO:0007059">
    <property type="term" value="P:chromosome segregation"/>
    <property type="evidence" value="ECO:0007669"/>
    <property type="project" value="TreeGrafter"/>
</dbReference>
<dbReference type="EC" id="2.7.11.1" evidence="1"/>
<keyword evidence="4" id="KW-0418">Kinase</keyword>
<keyword evidence="9" id="KW-1185">Reference proteome</keyword>
<dbReference type="Pfam" id="PF00069">
    <property type="entry name" value="Pkinase"/>
    <property type="match status" value="1"/>
</dbReference>
<dbReference type="GO" id="GO:0004674">
    <property type="term" value="F:protein serine/threonine kinase activity"/>
    <property type="evidence" value="ECO:0007669"/>
    <property type="project" value="UniProtKB-EC"/>
</dbReference>
<dbReference type="Gene3D" id="2.30.30.140">
    <property type="match status" value="1"/>
</dbReference>
<evidence type="ECO:0000256" key="1">
    <source>
        <dbReference type="ARBA" id="ARBA00012513"/>
    </source>
</evidence>
<dbReference type="GO" id="GO:0005737">
    <property type="term" value="C:cytoplasm"/>
    <property type="evidence" value="ECO:0007669"/>
    <property type="project" value="TreeGrafter"/>
</dbReference>